<keyword evidence="2" id="KW-1185">Reference proteome</keyword>
<organism evidence="2 3">
    <name type="scientific">Macrostomum lignano</name>
    <dbReference type="NCBI Taxonomy" id="282301"/>
    <lineage>
        <taxon>Eukaryota</taxon>
        <taxon>Metazoa</taxon>
        <taxon>Spiralia</taxon>
        <taxon>Lophotrochozoa</taxon>
        <taxon>Platyhelminthes</taxon>
        <taxon>Rhabditophora</taxon>
        <taxon>Macrostomorpha</taxon>
        <taxon>Macrostomida</taxon>
        <taxon>Macrostomidae</taxon>
        <taxon>Macrostomum</taxon>
    </lineage>
</organism>
<protein>
    <submittedName>
        <fullName evidence="3">DNA helicase</fullName>
    </submittedName>
</protein>
<evidence type="ECO:0000256" key="1">
    <source>
        <dbReference type="SAM" id="MobiDB-lite"/>
    </source>
</evidence>
<feature type="compositionally biased region" description="Basic and acidic residues" evidence="1">
    <location>
        <begin position="157"/>
        <end position="166"/>
    </location>
</feature>
<evidence type="ECO:0000313" key="2">
    <source>
        <dbReference type="Proteomes" id="UP000095280"/>
    </source>
</evidence>
<feature type="region of interest" description="Disordered" evidence="1">
    <location>
        <begin position="127"/>
        <end position="180"/>
    </location>
</feature>
<dbReference type="AlphaFoldDB" id="A0A1I8FQN2"/>
<accession>A0A1I8FQN2</accession>
<proteinExistence type="predicted"/>
<evidence type="ECO:0000313" key="3">
    <source>
        <dbReference type="WBParaSite" id="maker-unitig_43781-snap-gene-0.3-mRNA-1"/>
    </source>
</evidence>
<dbReference type="WBParaSite" id="maker-unitig_43781-snap-gene-0.3-mRNA-1">
    <property type="protein sequence ID" value="maker-unitig_43781-snap-gene-0.3-mRNA-1"/>
    <property type="gene ID" value="maker-unitig_43781-snap-gene-0.3"/>
</dbReference>
<sequence length="579" mass="63513">NQESATLHRPYSTSPCIDVIHLAYEPMHSTSVSRGRQMVVSFAPVRSRDESEPLIGKRTVDKSSRPAPINTNVNAASGQRQIAWTSATQSKTRRCTLIAGEGSEQPVQQSGSAKVVVVAAAAAAAGMNRSQQSGQLKAPGRPDRQPQSTFELPGRSAKTEENEKRLKATRSQAPAAAPSGGALATMPPRYIVIALASCTRCRQESYMYPAFELSRCPNHFCPAGAGVKDRLEGEKFSTVPHFLNFDKPKKPRLCCYCANIRGRPSAGENFIRILIGNFITGRNNIKIKVDNEQVGVDTLGRTNLRSSTVRSAVSMELPQQRSTTAATGKTVNHWQAPCQQYVNSEVTCPPHQRPRRLRPSSNRPRDPIYMPFWRAGVWHHTCIKYNDFGDFWWLANCQASTPKMRTGRGADCHIPFVRGKEQPAACPIKENSQARPPGLTTAASVLAHGTDWAYCEHRNATGVAYLKKVGPHKNIAAAKKNATVSAKSDKNATESAAARCAAGALQALKRLCEAERPGRPGASECLGRRLSAHQPRFGIGLRRNGQHKALLQTRETGDLRWDGGEQLTAWQRSTWILKR</sequence>
<name>A0A1I8FQN2_9PLAT</name>
<dbReference type="Proteomes" id="UP000095280">
    <property type="component" value="Unplaced"/>
</dbReference>
<reference evidence="3" key="1">
    <citation type="submission" date="2016-11" db="UniProtKB">
        <authorList>
            <consortium name="WormBaseParasite"/>
        </authorList>
    </citation>
    <scope>IDENTIFICATION</scope>
</reference>